<dbReference type="InterPro" id="IPR022781">
    <property type="entry name" value="Flagellar_biosynth_FliO"/>
</dbReference>
<dbReference type="GO" id="GO:0016020">
    <property type="term" value="C:membrane"/>
    <property type="evidence" value="ECO:0007669"/>
    <property type="project" value="InterPro"/>
</dbReference>
<evidence type="ECO:0000313" key="9">
    <source>
        <dbReference type="Proteomes" id="UP000632828"/>
    </source>
</evidence>
<name>A0A8J6UP66_9BACT</name>
<gene>
    <name evidence="8" type="ORF">ICT70_07125</name>
</gene>
<keyword evidence="5 6" id="KW-0472">Membrane</keyword>
<feature type="signal peptide" evidence="7">
    <location>
        <begin position="1"/>
        <end position="18"/>
    </location>
</feature>
<evidence type="ECO:0000256" key="2">
    <source>
        <dbReference type="ARBA" id="ARBA00022475"/>
    </source>
</evidence>
<keyword evidence="8" id="KW-0969">Cilium</keyword>
<keyword evidence="8" id="KW-0282">Flagellum</keyword>
<protein>
    <submittedName>
        <fullName evidence="8">Flagellar biosynthetic protein FliO</fullName>
    </submittedName>
</protein>
<keyword evidence="4 6" id="KW-1133">Transmembrane helix</keyword>
<keyword evidence="8" id="KW-0966">Cell projection</keyword>
<keyword evidence="9" id="KW-1185">Reference proteome</keyword>
<evidence type="ECO:0000256" key="7">
    <source>
        <dbReference type="SAM" id="SignalP"/>
    </source>
</evidence>
<feature type="chain" id="PRO_5035152485" evidence="7">
    <location>
        <begin position="19"/>
        <end position="125"/>
    </location>
</feature>
<organism evidence="8 9">
    <name type="scientific">Pelovirga terrestris</name>
    <dbReference type="NCBI Taxonomy" id="2771352"/>
    <lineage>
        <taxon>Bacteria</taxon>
        <taxon>Pseudomonadati</taxon>
        <taxon>Thermodesulfobacteriota</taxon>
        <taxon>Desulfuromonadia</taxon>
        <taxon>Geobacterales</taxon>
        <taxon>Geobacteraceae</taxon>
        <taxon>Pelovirga</taxon>
    </lineage>
</organism>
<proteinExistence type="predicted"/>
<comment type="caution">
    <text evidence="8">The sequence shown here is derived from an EMBL/GenBank/DDBJ whole genome shotgun (WGS) entry which is preliminary data.</text>
</comment>
<evidence type="ECO:0000256" key="5">
    <source>
        <dbReference type="ARBA" id="ARBA00023136"/>
    </source>
</evidence>
<comment type="subcellular location">
    <subcellularLocation>
        <location evidence="1">Cell membrane</location>
    </subcellularLocation>
</comment>
<evidence type="ECO:0000256" key="3">
    <source>
        <dbReference type="ARBA" id="ARBA00022692"/>
    </source>
</evidence>
<dbReference type="AlphaFoldDB" id="A0A8J6UP66"/>
<dbReference type="Proteomes" id="UP000632828">
    <property type="component" value="Unassembled WGS sequence"/>
</dbReference>
<evidence type="ECO:0000313" key="8">
    <source>
        <dbReference type="EMBL" id="MBD1400439.1"/>
    </source>
</evidence>
<dbReference type="GO" id="GO:0044781">
    <property type="term" value="P:bacterial-type flagellum organization"/>
    <property type="evidence" value="ECO:0007669"/>
    <property type="project" value="InterPro"/>
</dbReference>
<accession>A0A8J6UP66</accession>
<dbReference type="Pfam" id="PF04347">
    <property type="entry name" value="FliO"/>
    <property type="match status" value="1"/>
</dbReference>
<reference evidence="8" key="1">
    <citation type="submission" date="2020-09" db="EMBL/GenBank/DDBJ databases">
        <title>Pelobacter alkaliphilus sp. nov., a novel anaerobic arsenate-reducing bacterium from terrestrial mud volcano.</title>
        <authorList>
            <person name="Khomyakova M.A."/>
            <person name="Merkel A.Y."/>
            <person name="Slobodkin A.I."/>
        </authorList>
    </citation>
    <scope>NUCLEOTIDE SEQUENCE</scope>
    <source>
        <strain evidence="8">M08fum</strain>
    </source>
</reference>
<keyword evidence="7" id="KW-0732">Signal</keyword>
<evidence type="ECO:0000256" key="6">
    <source>
        <dbReference type="SAM" id="Phobius"/>
    </source>
</evidence>
<dbReference type="RefSeq" id="WP_191154938.1">
    <property type="nucleotide sequence ID" value="NZ_JACWUN010000006.1"/>
</dbReference>
<dbReference type="EMBL" id="JACWUN010000006">
    <property type="protein sequence ID" value="MBD1400439.1"/>
    <property type="molecule type" value="Genomic_DNA"/>
</dbReference>
<keyword evidence="2" id="KW-1003">Cell membrane</keyword>
<feature type="transmembrane region" description="Helical" evidence="6">
    <location>
        <begin position="34"/>
        <end position="51"/>
    </location>
</feature>
<sequence>MPAVMVLMVLLVPVTALAETAAKEPSLFTASLKMLAALGVVVGLLLLFYAASRRGFGFLPQNKSEIIQIIETRPLGGRKFLCVVKVRDEEILLGMTHDRIENLGRLEPAKKTFSDSLHAAQEKQP</sequence>
<evidence type="ECO:0000256" key="1">
    <source>
        <dbReference type="ARBA" id="ARBA00004236"/>
    </source>
</evidence>
<keyword evidence="3 6" id="KW-0812">Transmembrane</keyword>
<evidence type="ECO:0000256" key="4">
    <source>
        <dbReference type="ARBA" id="ARBA00022989"/>
    </source>
</evidence>